<evidence type="ECO:0000313" key="3">
    <source>
        <dbReference type="Proteomes" id="UP001597347"/>
    </source>
</evidence>
<evidence type="ECO:0000256" key="1">
    <source>
        <dbReference type="SAM" id="Phobius"/>
    </source>
</evidence>
<evidence type="ECO:0008006" key="4">
    <source>
        <dbReference type="Google" id="ProtNLM"/>
    </source>
</evidence>
<comment type="caution">
    <text evidence="2">The sequence shown here is derived from an EMBL/GenBank/DDBJ whole genome shotgun (WGS) entry which is preliminary data.</text>
</comment>
<gene>
    <name evidence="2" type="ORF">ACFSBI_10385</name>
</gene>
<dbReference type="RefSeq" id="WP_377934659.1">
    <property type="nucleotide sequence ID" value="NZ_JBHUEA010000015.1"/>
</dbReference>
<feature type="transmembrane region" description="Helical" evidence="1">
    <location>
        <begin position="25"/>
        <end position="43"/>
    </location>
</feature>
<keyword evidence="1" id="KW-1133">Transmembrane helix</keyword>
<keyword evidence="1" id="KW-0812">Transmembrane</keyword>
<reference evidence="3" key="1">
    <citation type="journal article" date="2019" name="Int. J. Syst. Evol. Microbiol.">
        <title>The Global Catalogue of Microorganisms (GCM) 10K type strain sequencing project: providing services to taxonomists for standard genome sequencing and annotation.</title>
        <authorList>
            <consortium name="The Broad Institute Genomics Platform"/>
            <consortium name="The Broad Institute Genome Sequencing Center for Infectious Disease"/>
            <person name="Wu L."/>
            <person name="Ma J."/>
        </authorList>
    </citation>
    <scope>NUCLEOTIDE SEQUENCE [LARGE SCALE GENOMIC DNA]</scope>
    <source>
        <strain evidence="3">CGMCC 1.12471</strain>
    </source>
</reference>
<organism evidence="2 3">
    <name type="scientific">Amnibacterium endophyticum</name>
    <dbReference type="NCBI Taxonomy" id="2109337"/>
    <lineage>
        <taxon>Bacteria</taxon>
        <taxon>Bacillati</taxon>
        <taxon>Actinomycetota</taxon>
        <taxon>Actinomycetes</taxon>
        <taxon>Micrococcales</taxon>
        <taxon>Microbacteriaceae</taxon>
        <taxon>Amnibacterium</taxon>
    </lineage>
</organism>
<dbReference type="Proteomes" id="UP001597347">
    <property type="component" value="Unassembled WGS sequence"/>
</dbReference>
<proteinExistence type="predicted"/>
<feature type="transmembrane region" description="Helical" evidence="1">
    <location>
        <begin position="49"/>
        <end position="70"/>
    </location>
</feature>
<accession>A0ABW4LGC3</accession>
<evidence type="ECO:0000313" key="2">
    <source>
        <dbReference type="EMBL" id="MFD1721959.1"/>
    </source>
</evidence>
<keyword evidence="1" id="KW-0472">Membrane</keyword>
<dbReference type="EMBL" id="JBHUEA010000015">
    <property type="protein sequence ID" value="MFD1721959.1"/>
    <property type="molecule type" value="Genomic_DNA"/>
</dbReference>
<name>A0ABW4LGC3_9MICO</name>
<sequence>MTVAAGPMDRTLLPYRHLRWRSTTVALIAIAGPVCGVTTWLALQGGDLVPALVLTALVLAAAAAMTALVARSRIVLTSEGLRCWTPRRSGAAVSRSAVARAVVRAVHQPDGRGIRRHLFLLGHDDRTVFRMCDRWWTETQVRDVARHFEVPVESPAEPVHLIELRRTVSHQLQWNEQHPVLARLAMVGGGATACLLVGWLAGASL</sequence>
<feature type="transmembrane region" description="Helical" evidence="1">
    <location>
        <begin position="180"/>
        <end position="201"/>
    </location>
</feature>
<keyword evidence="3" id="KW-1185">Reference proteome</keyword>
<protein>
    <recommendedName>
        <fullName evidence="4">PH domain-containing protein</fullName>
    </recommendedName>
</protein>